<evidence type="ECO:0008006" key="2">
    <source>
        <dbReference type="Google" id="ProtNLM"/>
    </source>
</evidence>
<protein>
    <recommendedName>
        <fullName evidence="2">Right handed beta helix domain-containing protein</fullName>
    </recommendedName>
</protein>
<dbReference type="EMBL" id="LAZR01000320">
    <property type="protein sequence ID" value="KKN74781.1"/>
    <property type="molecule type" value="Genomic_DNA"/>
</dbReference>
<dbReference type="SUPFAM" id="SSF51126">
    <property type="entry name" value="Pectin lyase-like"/>
    <property type="match status" value="1"/>
</dbReference>
<dbReference type="AlphaFoldDB" id="A0A0F9VMV4"/>
<comment type="caution">
    <text evidence="1">The sequence shown here is derived from an EMBL/GenBank/DDBJ whole genome shotgun (WGS) entry which is preliminary data.</text>
</comment>
<dbReference type="Gene3D" id="2.160.20.10">
    <property type="entry name" value="Single-stranded right-handed beta-helix, Pectin lyase-like"/>
    <property type="match status" value="1"/>
</dbReference>
<sequence>MTTKTPLFVRKQSGGMFTVANEGETTGNHWWVDSGASAASDAVGFGQNPDSPFATVDYAIGRATANNGDIIHVMPGHSETKSVTGSLLALDKAGLTILGQGEGADRPTLTLSHTGAAMTISAANTLWKNFLIVCGVDSVMAPLTISATDCTLEDIEIRDAAAVEFVTGILTTNAADRLHINRLQYRGDVATGDACTIGIDLAGCDDVLIENSIFDGIASTAFVNFSVAVDNVHVRDCIFNNVGTALSLNVVDTATGSTWDAVDCWDLVGGYAFAGGSGSALAADDLSALAAAVVIVDEFHDVPGANNVLNAQINEVIGNKSDTTAAGAVTTTDTIVAYAKQLVAAAITEAAATVIIDEFHDVPAQNNTLNAQINEVIGNKTDTTAVGAVTETDTIIAYVKQIVADAIAATASLVTIDEYHDVPAQNNTLNAQINEVIGNKTDAAAAGAVTSTDTFMGYLKQIVTAAITDAAAMGTADLGTTESIHGKLGTDTELADNSIYDLLGGAGLKTDTLHDILMGTPGITTWPAAAQAADTVSLAEAIRYITANQLPQLATATSTANLTDGTIFTYTGSIEIIHLIGRMTTVHPAQANTCLLKITADSGTLHNICAAKDLTGLDEGTLLSITGTAANAMLASDGVGALAPGQANSIVATCVTSGTIKTVFGDTGNQNGAIGWEMVWRPLVAGATVT</sequence>
<dbReference type="InterPro" id="IPR011050">
    <property type="entry name" value="Pectin_lyase_fold/virulence"/>
</dbReference>
<name>A0A0F9VMV4_9ZZZZ</name>
<evidence type="ECO:0000313" key="1">
    <source>
        <dbReference type="EMBL" id="KKN74781.1"/>
    </source>
</evidence>
<accession>A0A0F9VMV4</accession>
<dbReference type="InterPro" id="IPR012334">
    <property type="entry name" value="Pectin_lyas_fold"/>
</dbReference>
<organism evidence="1">
    <name type="scientific">marine sediment metagenome</name>
    <dbReference type="NCBI Taxonomy" id="412755"/>
    <lineage>
        <taxon>unclassified sequences</taxon>
        <taxon>metagenomes</taxon>
        <taxon>ecological metagenomes</taxon>
    </lineage>
</organism>
<proteinExistence type="predicted"/>
<gene>
    <name evidence="1" type="ORF">LCGC14_0386740</name>
</gene>
<reference evidence="1" key="1">
    <citation type="journal article" date="2015" name="Nature">
        <title>Complex archaea that bridge the gap between prokaryotes and eukaryotes.</title>
        <authorList>
            <person name="Spang A."/>
            <person name="Saw J.H."/>
            <person name="Jorgensen S.L."/>
            <person name="Zaremba-Niedzwiedzka K."/>
            <person name="Martijn J."/>
            <person name="Lind A.E."/>
            <person name="van Eijk R."/>
            <person name="Schleper C."/>
            <person name="Guy L."/>
            <person name="Ettema T.J."/>
        </authorList>
    </citation>
    <scope>NUCLEOTIDE SEQUENCE</scope>
</reference>